<dbReference type="GO" id="GO:0043161">
    <property type="term" value="P:proteasome-mediated ubiquitin-dependent protein catabolic process"/>
    <property type="evidence" value="ECO:0007669"/>
    <property type="project" value="TreeGrafter"/>
</dbReference>
<organism evidence="8">
    <name type="scientific">Hydatigena taeniaeformis</name>
    <name type="common">Feline tapeworm</name>
    <name type="synonym">Taenia taeniaeformis</name>
    <dbReference type="NCBI Taxonomy" id="6205"/>
    <lineage>
        <taxon>Eukaryota</taxon>
        <taxon>Metazoa</taxon>
        <taxon>Spiralia</taxon>
        <taxon>Lophotrochozoa</taxon>
        <taxon>Platyhelminthes</taxon>
        <taxon>Cestoda</taxon>
        <taxon>Eucestoda</taxon>
        <taxon>Cyclophyllidea</taxon>
        <taxon>Taeniidae</taxon>
        <taxon>Hydatigera</taxon>
    </lineage>
</organism>
<evidence type="ECO:0000313" key="6">
    <source>
        <dbReference type="EMBL" id="VDM31369.1"/>
    </source>
</evidence>
<dbReference type="STRING" id="6205.A0A158REC5"/>
<dbReference type="Pfam" id="PF00632">
    <property type="entry name" value="HECT"/>
    <property type="match status" value="1"/>
</dbReference>
<dbReference type="Gene3D" id="3.30.2410.10">
    <property type="entry name" value="Hect, E3 ligase catalytic domain"/>
    <property type="match status" value="1"/>
</dbReference>
<keyword evidence="7" id="KW-1185">Reference proteome</keyword>
<dbReference type="GO" id="GO:0016607">
    <property type="term" value="C:nuclear speck"/>
    <property type="evidence" value="ECO:0007669"/>
    <property type="project" value="TreeGrafter"/>
</dbReference>
<dbReference type="EMBL" id="UYWX01020342">
    <property type="protein sequence ID" value="VDM31369.1"/>
    <property type="molecule type" value="Genomic_DNA"/>
</dbReference>
<gene>
    <name evidence="6" type="ORF">TTAC_LOCUS7059</name>
</gene>
<dbReference type="InterPro" id="IPR002110">
    <property type="entry name" value="Ankyrin_rpt"/>
</dbReference>
<dbReference type="InterPro" id="IPR036770">
    <property type="entry name" value="Ankyrin_rpt-contain_sf"/>
</dbReference>
<comment type="pathway">
    <text evidence="4">Protein modification; protein ubiquitination.</text>
</comment>
<dbReference type="InterPro" id="IPR035983">
    <property type="entry name" value="Hect_E3_ubiquitin_ligase"/>
</dbReference>
<evidence type="ECO:0000256" key="2">
    <source>
        <dbReference type="ARBA" id="ARBA00022786"/>
    </source>
</evidence>
<dbReference type="InterPro" id="IPR045322">
    <property type="entry name" value="HECTD1/TRIP12-like"/>
</dbReference>
<dbReference type="PROSITE" id="PS50237">
    <property type="entry name" value="HECT"/>
    <property type="match status" value="1"/>
</dbReference>
<evidence type="ECO:0000256" key="1">
    <source>
        <dbReference type="ARBA" id="ARBA00022679"/>
    </source>
</evidence>
<evidence type="ECO:0000259" key="5">
    <source>
        <dbReference type="PROSITE" id="PS50237"/>
    </source>
</evidence>
<dbReference type="SMART" id="SM00248">
    <property type="entry name" value="ANK"/>
    <property type="match status" value="2"/>
</dbReference>
<keyword evidence="1 4" id="KW-0808">Transferase</keyword>
<sequence>MESCVLVELLQANDNLDLNLAALEQLSAIVLQSESPDSLKKLFPPSSIIPPLLNFFLNSSMESSILETAARVMTYYLQFLPFDTIASITDQESLFIAIARRISRCIETSEGHVLHTAVDLNSQLRNRFDGPSISLIVELILNLCFHKPSLLKGLVAKSTIFSEICDMLKSSSPDDAKQKSVEGRISADILVAMNTVQIKTCWWDLEGRSLLASAVECRYLSAIMALVNRGSDPNSGLKETPMHVAASLGDTNSVRFLISLQNNRVGVAANPLLRNTLGRTPKECCKQSNLAELLKTYEEGRGISLMDDHTALRLITRVCRSCPGYAMVSLALKEESSRNSRGQVTQFPLRTQLLNLITSGLNQGCISEACQMLSLILALVDHPGIPEGLQRHGVLDFLSWRIEAEVLLMGNSQDGHLRSKPQCIYEISWDQTYQFGDWFVSRSGNSSVFILQEYAALHIEVKLRQIQDYPTAPIIFATLLTRSDSTKGYDLRATAKLNQSRADKVGKLVAKTIILCSSAEVGQIQDNKDPTSQWLKCQACIMRTCSCKVGVLPLPLKCGQGKTSIPEALYGACSTLPLGGKGNLPVEETDVSSGKVDPENGGFDVKETSPAISKELVFVDNTPFVESLTSTQSYPNTATSEDTQKLSCTAEIDFTSNEIRDFQTKINQLNRLTVGLLSLSISSSGLVVCLRKDVEAEPYLKALAIDDNEMVICNHIECSGEFDPDFFKPFSRNLIEDKAKQEALNQTLPDSTNLGKIIISPSGSGGVRFFGTDDCILFLSPRHSVKESYFGPSKNCEYITRSDCNMYKTDLSQCPAFRDFMADATPYEVVASGVLPALLNLFEFRAQILAKYSVILAHHAFLALQNCSHDGLKDSCSFGDSRACNNLIFTTQQHFLQNLFQNGSEVLTKKLIETVELFERYSLALPNFGESYEQLVQRSIYLQPKLQDSLRAQAPSTICRQVHQRKVDLSNYRIYTAPLVTFQQLRNWLLDKIDHSPWLVPPRNMPLQMHMDALENMEFMKDASKPDQEIHLAPLQTSVSNPEWDVNKVGTRTLPKVYFGGIFHWLSTNGGREPKNRANPARFFKVIKIITSDTKLNNRPFYLSSIIYKEDSSRSDDDLVQTQSLAWIKINSRGSQSHGFSLLNQPWIFIDTGVLLETSHYCIKVPMFSGQWPRLQHWKLLASSDRKSWDLLAEHHVHPQGQTPSAYWSSQGERTWAVNLPRTSYRFYWLISLLHPQLGFMESQAYLNPGSTTKSSFIQRADFSNFIELQNIEFYGRLKGICVTSKFDASECATFYHTPIKPGDLVVLKKYQLPERYLKEIWPPSFENDVENQHWELEAPSLSLGLALSGPEGGYVTVAWFKPIPNATQDGFSSCVVIERSSVERNDNSQPIRFIFPSQVTNHTAMIELATPDYGNPALQIFVKNISVCGSSTNVMDENRELLLDKTAPNSTTPANRLDEDMISQRKSPTLATMEASLLLASESTVFGRLILPRCEEAFRLGSFQFSVSFYGSCSPPLWPLQDGCPMLAGRDSSSHETDCSLTAPHEYDILTRGIDISNPSKVTTLDANLPGFVPPFDLRSGTQSQPATVAFDPSEGEHASRGIGGLRSQGLHLWLSWNTRDSSENEEPQSAMKSMEPNTVPDFCDQQSFPNVELPIFHCWTGGDGVIEEFPGCGRLKRPVSPTLSNCQRTFTLYYSFDKKSSKLSTEQLRRDNESLTHSSVNKLPFISQHSDYTIGHKITAADLVEQCLNLLRILYGFSSPSDPDQQLPTSFLESGAMPPISQSLFCPEDIFFSSRLRRKVETFMRNPWSVIQAAAHPLSTTAFGEKHQDNANVVTWCQTLMRNFHFLFPFSTRVDFWRITSLGLSRSIVWLQQQQQKQLIGNSFGSAGTTRGICSRNADGESKLRFAASDFSYLWRPSMLLNLKKESGNDSTYPDSRFIDESLNGLPYSQSSSLGFCSSTATSSSNYSHFYPHTNGLKMLGRLQREVASVPRPSDTENENCSFWRSTVQLLTSHAVRKQELEVGFEDEEGTGLGPTMEFYALISAELMRKSHCIWVADYASNEKGFRRTMEAMVGRNNLDKDWRMNDLEMTYVCPINGLFPSAWPANALPPGAEERFHVLGIALAKCLQDQRRMDLHFSTSFLKLLIDDGKAEKCELASRLEDFTEIYPEQGKFFLLCLKYLNCAKNRALTPEERERLEVECLSSKLSDLCLTMEFPSATTKFGQSSFRLEDSYGWDNPKSCIEPQQNTEEVEAIDHGNLEIYIKRSIDFAMEKGIRKQMEAMKDGFNLVFPLSTLAVFTPEELDQLVSGDMLPNKWTHEELLAAFEPVAGYTQQSASYLMLLEVLSNFTGTERKCFVRFVTGSPNLPPGGFRNLHPKIKVAKKDASAFGPYPSVNTCMHYLKLPEYDTAEQMREKLLTAAVQPGFFLN</sequence>
<dbReference type="GO" id="GO:0000209">
    <property type="term" value="P:protein polyubiquitination"/>
    <property type="evidence" value="ECO:0007669"/>
    <property type="project" value="TreeGrafter"/>
</dbReference>
<dbReference type="WBParaSite" id="TTAC_0000707401-mRNA-1">
    <property type="protein sequence ID" value="TTAC_0000707401-mRNA-1"/>
    <property type="gene ID" value="TTAC_0000707401"/>
</dbReference>
<dbReference type="EC" id="2.3.2.26" evidence="4"/>
<comment type="catalytic activity">
    <reaction evidence="4">
        <text>S-ubiquitinyl-[E2 ubiquitin-conjugating enzyme]-L-cysteine + [acceptor protein]-L-lysine = [E2 ubiquitin-conjugating enzyme]-L-cysteine + N(6)-ubiquitinyl-[acceptor protein]-L-lysine.</text>
        <dbReference type="EC" id="2.3.2.26"/>
    </reaction>
</comment>
<dbReference type="OrthoDB" id="271273at2759"/>
<reference evidence="6 7" key="2">
    <citation type="submission" date="2018-11" db="EMBL/GenBank/DDBJ databases">
        <authorList>
            <consortium name="Pathogen Informatics"/>
        </authorList>
    </citation>
    <scope>NUCLEOTIDE SEQUENCE [LARGE SCALE GENOMIC DNA]</scope>
</reference>
<dbReference type="GO" id="GO:0061630">
    <property type="term" value="F:ubiquitin protein ligase activity"/>
    <property type="evidence" value="ECO:0007669"/>
    <property type="project" value="UniProtKB-UniRule"/>
</dbReference>
<dbReference type="PANTHER" id="PTHR45670">
    <property type="entry name" value="E3 UBIQUITIN-PROTEIN LIGASE TRIP12"/>
    <property type="match status" value="1"/>
</dbReference>
<proteinExistence type="inferred from homology"/>
<evidence type="ECO:0000256" key="3">
    <source>
        <dbReference type="PROSITE-ProRule" id="PRU00104"/>
    </source>
</evidence>
<accession>A0A158REC5</accession>
<evidence type="ECO:0000256" key="4">
    <source>
        <dbReference type="RuleBase" id="RU369009"/>
    </source>
</evidence>
<feature type="domain" description="HECT" evidence="5">
    <location>
        <begin position="2014"/>
        <end position="2431"/>
    </location>
</feature>
<dbReference type="Gene3D" id="3.90.1750.10">
    <property type="entry name" value="Hect, E3 ligase catalytic domains"/>
    <property type="match status" value="2"/>
</dbReference>
<evidence type="ECO:0000313" key="7">
    <source>
        <dbReference type="Proteomes" id="UP000274429"/>
    </source>
</evidence>
<protein>
    <recommendedName>
        <fullName evidence="4">E3 ubiquitin-protein ligase</fullName>
        <ecNumber evidence="4">2.3.2.26</ecNumber>
    </recommendedName>
</protein>
<evidence type="ECO:0000313" key="8">
    <source>
        <dbReference type="WBParaSite" id="TTAC_0000707401-mRNA-1"/>
    </source>
</evidence>
<comment type="function">
    <text evidence="4">E3 ubiquitin-protein ligase which accepts ubiquitin from an E2 ubiquitin-conjugating enzyme in the form of a thioester and then directly transfers the ubiquitin to targeted substrates.</text>
</comment>
<reference evidence="8" key="1">
    <citation type="submission" date="2016-04" db="UniProtKB">
        <authorList>
            <consortium name="WormBaseParasite"/>
        </authorList>
    </citation>
    <scope>IDENTIFICATION</scope>
</reference>
<dbReference type="SUPFAM" id="SSF48403">
    <property type="entry name" value="Ankyrin repeat"/>
    <property type="match status" value="1"/>
</dbReference>
<dbReference type="PANTHER" id="PTHR45670:SF1">
    <property type="entry name" value="E3 UBIQUITIN-PROTEIN LIGASE HECTD1"/>
    <property type="match status" value="1"/>
</dbReference>
<name>A0A158REC5_HYDTA</name>
<dbReference type="Gene3D" id="3.30.2160.10">
    <property type="entry name" value="Hect, E3 ligase catalytic domain"/>
    <property type="match status" value="1"/>
</dbReference>
<dbReference type="Proteomes" id="UP000274429">
    <property type="component" value="Unassembled WGS sequence"/>
</dbReference>
<feature type="active site" description="Glycyl thioester intermediate" evidence="3">
    <location>
        <position position="2400"/>
    </location>
</feature>
<dbReference type="SMART" id="SM00119">
    <property type="entry name" value="HECTc"/>
    <property type="match status" value="1"/>
</dbReference>
<dbReference type="SUPFAM" id="SSF56204">
    <property type="entry name" value="Hect, E3 ligase catalytic domain"/>
    <property type="match status" value="1"/>
</dbReference>
<dbReference type="Gene3D" id="1.25.40.20">
    <property type="entry name" value="Ankyrin repeat-containing domain"/>
    <property type="match status" value="1"/>
</dbReference>
<dbReference type="InterPro" id="IPR000569">
    <property type="entry name" value="HECT_dom"/>
</dbReference>
<dbReference type="UniPathway" id="UPA00143"/>
<keyword evidence="2 3" id="KW-0833">Ubl conjugation pathway</keyword>
<comment type="similarity">
    <text evidence="4">Belongs to the UPL family. K-HECT subfamily.</text>
</comment>